<dbReference type="EMBL" id="ML002301">
    <property type="protein sequence ID" value="RKP39072.1"/>
    <property type="molecule type" value="Genomic_DNA"/>
</dbReference>
<feature type="binding site" evidence="9">
    <location>
        <position position="15"/>
    </location>
    <ligand>
        <name>FAD</name>
        <dbReference type="ChEBI" id="CHEBI:57692"/>
    </ligand>
</feature>
<dbReference type="EC" id="1.18.1.6" evidence="8"/>
<dbReference type="PIRSF" id="PIRSF000362">
    <property type="entry name" value="FNR"/>
    <property type="match status" value="1"/>
</dbReference>
<gene>
    <name evidence="12" type="ORF">BJ085DRAFT_43076</name>
</gene>
<dbReference type="Gene3D" id="3.50.50.60">
    <property type="entry name" value="FAD/NAD(P)-binding domain"/>
    <property type="match status" value="1"/>
</dbReference>
<feature type="binding site" evidence="9">
    <location>
        <begin position="388"/>
        <end position="390"/>
    </location>
    <ligand>
        <name>FAD</name>
        <dbReference type="ChEBI" id="CHEBI:57692"/>
    </ligand>
</feature>
<comment type="cofactor">
    <cofactor evidence="1 8 9">
        <name>FAD</name>
        <dbReference type="ChEBI" id="CHEBI:57692"/>
    </cofactor>
</comment>
<sequence>MSALRRLAIVGSGPAGFYTAARVLGRSAGNVAIDMFESLPIPHGLVRYGVAPDHPEVKIVINRFDEVATNPHFRFFGNVTIGQDVSVAELAQHYDGIVLAYGASQDKTLGLDQETTTKGVLSARSFVGWYNGHPDYQDLDLDLTNTDTAVVVGHGNVALDVARVLLSPIDRLATTDITAQALDTLRTSRIRHVHLLGRRGPLQVQFTTKELREMFSIANLALRTDLPLLTRELERGKAHIASRRPLKRLLDLLYKQVRSELPKTWSLDFLTSPQALVTAPPPTLSDPALEPYTGTLTGLTVCHNTLEGPVESPRAIATDQTHTIETGLLLRSIGYRSEAVDPSVPFDTRHHIVPNSQGRVDPALLAAHHCTLPLGMYVSGWLKRGPSGVIVSTMSDAFETAEAILSDIDQSPSSDLVPSTPSSSILELLRARGKVPVTYADWKRIEKYEFAQGQLQGKPREKLTRVEDMLQTLQLPSSH</sequence>
<dbReference type="GO" id="GO:0005739">
    <property type="term" value="C:mitochondrion"/>
    <property type="evidence" value="ECO:0007669"/>
    <property type="project" value="UniProtKB-SubCell"/>
</dbReference>
<feature type="binding site" evidence="9">
    <location>
        <position position="37"/>
    </location>
    <ligand>
        <name>FAD</name>
        <dbReference type="ChEBI" id="CHEBI:57692"/>
    </ligand>
</feature>
<evidence type="ECO:0000256" key="5">
    <source>
        <dbReference type="ARBA" id="ARBA00022857"/>
    </source>
</evidence>
<keyword evidence="6 8" id="KW-0560">Oxidoreductase</keyword>
<evidence type="ECO:0000256" key="6">
    <source>
        <dbReference type="ARBA" id="ARBA00023002"/>
    </source>
</evidence>
<feature type="binding site" evidence="9">
    <location>
        <position position="45"/>
    </location>
    <ligand>
        <name>FAD</name>
        <dbReference type="ChEBI" id="CHEBI:57692"/>
    </ligand>
</feature>
<keyword evidence="5 8" id="KW-0521">NADP</keyword>
<dbReference type="STRING" id="215637.A0A4Q0A1B0"/>
<dbReference type="SUPFAM" id="SSF51971">
    <property type="entry name" value="Nucleotide-binding domain"/>
    <property type="match status" value="2"/>
</dbReference>
<evidence type="ECO:0000256" key="3">
    <source>
        <dbReference type="ARBA" id="ARBA00022630"/>
    </source>
</evidence>
<name>A0A4Q0A1B0_9FUNG</name>
<feature type="domain" description="FAD/NAD(P)-binding" evidence="11">
    <location>
        <begin position="6"/>
        <end position="166"/>
    </location>
</feature>
<feature type="binding site" evidence="10">
    <location>
        <begin position="198"/>
        <end position="199"/>
    </location>
    <ligand>
        <name>NADP(+)</name>
        <dbReference type="ChEBI" id="CHEBI:58349"/>
    </ligand>
</feature>
<dbReference type="InterPro" id="IPR023753">
    <property type="entry name" value="FAD/NAD-binding_dom"/>
</dbReference>
<feature type="binding site" evidence="10">
    <location>
        <begin position="154"/>
        <end position="157"/>
    </location>
    <ligand>
        <name>NADP(+)</name>
        <dbReference type="ChEBI" id="CHEBI:58349"/>
    </ligand>
</feature>
<dbReference type="PANTHER" id="PTHR48467">
    <property type="entry name" value="GLUTAMATE SYNTHASE 1 [NADH], CHLOROPLASTIC-LIKE"/>
    <property type="match status" value="1"/>
</dbReference>
<evidence type="ECO:0000256" key="1">
    <source>
        <dbReference type="ARBA" id="ARBA00001974"/>
    </source>
</evidence>
<feature type="binding site" evidence="10">
    <location>
        <position position="388"/>
    </location>
    <ligand>
        <name>NADP(+)</name>
        <dbReference type="ChEBI" id="CHEBI:58349"/>
    </ligand>
</feature>
<evidence type="ECO:0000256" key="2">
    <source>
        <dbReference type="ARBA" id="ARBA00008312"/>
    </source>
</evidence>
<comment type="subcellular location">
    <subcellularLocation>
        <location evidence="8">Mitochondrion</location>
    </subcellularLocation>
</comment>
<protein>
    <recommendedName>
        <fullName evidence="8">NADPH:adrenodoxin oxidoreductase, mitochondrial</fullName>
        <ecNumber evidence="8">1.18.1.6</ecNumber>
    </recommendedName>
</protein>
<dbReference type="Proteomes" id="UP000268162">
    <property type="component" value="Unassembled WGS sequence"/>
</dbReference>
<keyword evidence="4 8" id="KW-0274">FAD</keyword>
<evidence type="ECO:0000256" key="7">
    <source>
        <dbReference type="ARBA" id="ARBA00048933"/>
    </source>
</evidence>
<proteinExistence type="inferred from homology"/>
<evidence type="ECO:0000256" key="4">
    <source>
        <dbReference type="ARBA" id="ARBA00022827"/>
    </source>
</evidence>
<evidence type="ECO:0000256" key="10">
    <source>
        <dbReference type="PIRSR" id="PIRSR000362-2"/>
    </source>
</evidence>
<feature type="binding site" evidence="9">
    <location>
        <position position="81"/>
    </location>
    <ligand>
        <name>FAD</name>
        <dbReference type="ChEBI" id="CHEBI:57692"/>
    </ligand>
</feature>
<dbReference type="PRINTS" id="PR00419">
    <property type="entry name" value="ADXRDTASE"/>
</dbReference>
<comment type="similarity">
    <text evidence="2 8">Belongs to the ferredoxin--NADP reductase type 1 family.</text>
</comment>
<evidence type="ECO:0000256" key="8">
    <source>
        <dbReference type="PIRNR" id="PIRNR000362"/>
    </source>
</evidence>
<dbReference type="PANTHER" id="PTHR48467:SF1">
    <property type="entry name" value="GLUTAMATE SYNTHASE 1 [NADH], CHLOROPLASTIC-LIKE"/>
    <property type="match status" value="1"/>
</dbReference>
<dbReference type="InterPro" id="IPR055275">
    <property type="entry name" value="Ferredox_Rdtase"/>
</dbReference>
<dbReference type="Pfam" id="PF07992">
    <property type="entry name" value="Pyr_redox_2"/>
    <property type="match status" value="1"/>
</dbReference>
<dbReference type="InterPro" id="IPR036188">
    <property type="entry name" value="FAD/NAD-bd_sf"/>
</dbReference>
<feature type="binding site" evidence="10">
    <location>
        <position position="210"/>
    </location>
    <ligand>
        <name>NADP(+)</name>
        <dbReference type="ChEBI" id="CHEBI:58349"/>
    </ligand>
</feature>
<dbReference type="Gene3D" id="3.40.50.720">
    <property type="entry name" value="NAD(P)-binding Rossmann-like Domain"/>
    <property type="match status" value="1"/>
</dbReference>
<reference evidence="13" key="1">
    <citation type="journal article" date="2018" name="Nat. Microbiol.">
        <title>Leveraging single-cell genomics to expand the fungal tree of life.</title>
        <authorList>
            <person name="Ahrendt S.R."/>
            <person name="Quandt C.A."/>
            <person name="Ciobanu D."/>
            <person name="Clum A."/>
            <person name="Salamov A."/>
            <person name="Andreopoulos B."/>
            <person name="Cheng J.F."/>
            <person name="Woyke T."/>
            <person name="Pelin A."/>
            <person name="Henrissat B."/>
            <person name="Reynolds N.K."/>
            <person name="Benny G.L."/>
            <person name="Smith M.E."/>
            <person name="James T.Y."/>
            <person name="Grigoriev I.V."/>
        </authorList>
    </citation>
    <scope>NUCLEOTIDE SEQUENCE [LARGE SCALE GENOMIC DNA]</scope>
    <source>
        <strain evidence="13">RSA 468</strain>
    </source>
</reference>
<evidence type="ECO:0000259" key="11">
    <source>
        <dbReference type="Pfam" id="PF07992"/>
    </source>
</evidence>
<organism evidence="12 13">
    <name type="scientific">Dimargaris cristalligena</name>
    <dbReference type="NCBI Taxonomy" id="215637"/>
    <lineage>
        <taxon>Eukaryota</taxon>
        <taxon>Fungi</taxon>
        <taxon>Fungi incertae sedis</taxon>
        <taxon>Zoopagomycota</taxon>
        <taxon>Kickxellomycotina</taxon>
        <taxon>Dimargaritomycetes</taxon>
        <taxon>Dimargaritales</taxon>
        <taxon>Dimargaritaceae</taxon>
        <taxon>Dimargaris</taxon>
    </lineage>
</organism>
<dbReference type="InterPro" id="IPR021163">
    <property type="entry name" value="Ferredox_Rdtase_adrenod"/>
</dbReference>
<evidence type="ECO:0000256" key="9">
    <source>
        <dbReference type="PIRSR" id="PIRSR000362-1"/>
    </source>
</evidence>
<dbReference type="GO" id="GO:0016491">
    <property type="term" value="F:oxidoreductase activity"/>
    <property type="evidence" value="ECO:0007669"/>
    <property type="project" value="UniProtKB-KW"/>
</dbReference>
<feature type="binding site" evidence="9">
    <location>
        <position position="381"/>
    </location>
    <ligand>
        <name>FAD</name>
        <dbReference type="ChEBI" id="CHEBI:57692"/>
    </ligand>
</feature>
<keyword evidence="8" id="KW-0496">Mitochondrion</keyword>
<keyword evidence="13" id="KW-1185">Reference proteome</keyword>
<keyword evidence="3 8" id="KW-0285">Flavoprotein</keyword>
<comment type="catalytic activity">
    <reaction evidence="7 8">
        <text>2 reduced [adrenodoxin] + NADP(+) + H(+) = 2 oxidized [adrenodoxin] + NADPH</text>
        <dbReference type="Rhea" id="RHEA:42312"/>
        <dbReference type="Rhea" id="RHEA-COMP:9998"/>
        <dbReference type="Rhea" id="RHEA-COMP:9999"/>
        <dbReference type="ChEBI" id="CHEBI:15378"/>
        <dbReference type="ChEBI" id="CHEBI:33737"/>
        <dbReference type="ChEBI" id="CHEBI:33738"/>
        <dbReference type="ChEBI" id="CHEBI:57783"/>
        <dbReference type="ChEBI" id="CHEBI:58349"/>
        <dbReference type="EC" id="1.18.1.6"/>
    </reaction>
</comment>
<dbReference type="AlphaFoldDB" id="A0A4Q0A1B0"/>
<evidence type="ECO:0000313" key="12">
    <source>
        <dbReference type="EMBL" id="RKP39072.1"/>
    </source>
</evidence>
<accession>A0A4Q0A1B0</accession>
<evidence type="ECO:0000313" key="13">
    <source>
        <dbReference type="Proteomes" id="UP000268162"/>
    </source>
</evidence>